<reference evidence="4 5" key="1">
    <citation type="journal article" date="2020" name="Syst. Appl. Microbiol.">
        <title>Alienimonas chondri sp. nov., a novel planctomycete isolated from the biofilm of the red alga Chondrus crispus.</title>
        <authorList>
            <person name="Vitorino I."/>
            <person name="Albuquerque L."/>
            <person name="Wiegand S."/>
            <person name="Kallscheuer N."/>
            <person name="da Costa M.S."/>
            <person name="Lobo-da-Cunha A."/>
            <person name="Jogler C."/>
            <person name="Lage O.M."/>
        </authorList>
    </citation>
    <scope>NUCLEOTIDE SEQUENCE [LARGE SCALE GENOMIC DNA]</scope>
    <source>
        <strain evidence="4 5">LzC2</strain>
    </source>
</reference>
<name>A0ABX1VH69_9PLAN</name>
<dbReference type="Gene3D" id="3.40.50.720">
    <property type="entry name" value="NAD(P)-binding Rossmann-like Domain"/>
    <property type="match status" value="1"/>
</dbReference>
<keyword evidence="1" id="KW-0521">NADP</keyword>
<proteinExistence type="predicted"/>
<evidence type="ECO:0000256" key="1">
    <source>
        <dbReference type="ARBA" id="ARBA00022857"/>
    </source>
</evidence>
<dbReference type="Gene3D" id="3.90.180.10">
    <property type="entry name" value="Medium-chain alcohol dehydrogenases, catalytic domain"/>
    <property type="match status" value="1"/>
</dbReference>
<dbReference type="InterPro" id="IPR013154">
    <property type="entry name" value="ADH-like_N"/>
</dbReference>
<dbReference type="InterPro" id="IPR020843">
    <property type="entry name" value="ER"/>
</dbReference>
<accession>A0ABX1VH69</accession>
<dbReference type="EMBL" id="WTPX01000125">
    <property type="protein sequence ID" value="NNJ27154.1"/>
    <property type="molecule type" value="Genomic_DNA"/>
</dbReference>
<keyword evidence="2" id="KW-0560">Oxidoreductase</keyword>
<evidence type="ECO:0000259" key="3">
    <source>
        <dbReference type="SMART" id="SM00829"/>
    </source>
</evidence>
<dbReference type="InterPro" id="IPR011032">
    <property type="entry name" value="GroES-like_sf"/>
</dbReference>
<comment type="caution">
    <text evidence="4">The sequence shown here is derived from an EMBL/GenBank/DDBJ whole genome shotgun (WGS) entry which is preliminary data.</text>
</comment>
<organism evidence="4 5">
    <name type="scientific">Alienimonas chondri</name>
    <dbReference type="NCBI Taxonomy" id="2681879"/>
    <lineage>
        <taxon>Bacteria</taxon>
        <taxon>Pseudomonadati</taxon>
        <taxon>Planctomycetota</taxon>
        <taxon>Planctomycetia</taxon>
        <taxon>Planctomycetales</taxon>
        <taxon>Planctomycetaceae</taxon>
        <taxon>Alienimonas</taxon>
    </lineage>
</organism>
<protein>
    <recommendedName>
        <fullName evidence="3">Enoyl reductase (ER) domain-containing protein</fullName>
    </recommendedName>
</protein>
<dbReference type="SUPFAM" id="SSF51735">
    <property type="entry name" value="NAD(P)-binding Rossmann-fold domains"/>
    <property type="match status" value="1"/>
</dbReference>
<evidence type="ECO:0000256" key="2">
    <source>
        <dbReference type="ARBA" id="ARBA00023002"/>
    </source>
</evidence>
<evidence type="ECO:0000313" key="5">
    <source>
        <dbReference type="Proteomes" id="UP000609651"/>
    </source>
</evidence>
<dbReference type="Pfam" id="PF08240">
    <property type="entry name" value="ADH_N"/>
    <property type="match status" value="1"/>
</dbReference>
<dbReference type="SUPFAM" id="SSF50129">
    <property type="entry name" value="GroES-like"/>
    <property type="match status" value="1"/>
</dbReference>
<dbReference type="InterPro" id="IPR013149">
    <property type="entry name" value="ADH-like_C"/>
</dbReference>
<evidence type="ECO:0000313" key="4">
    <source>
        <dbReference type="EMBL" id="NNJ27154.1"/>
    </source>
</evidence>
<dbReference type="SMART" id="SM00829">
    <property type="entry name" value="PKS_ER"/>
    <property type="match status" value="1"/>
</dbReference>
<feature type="domain" description="Enoyl reductase (ER)" evidence="3">
    <location>
        <begin position="24"/>
        <end position="343"/>
    </location>
</feature>
<dbReference type="PANTHER" id="PTHR48106:SF2">
    <property type="entry name" value="ZN2+-BINDING DEHYDROGENASE"/>
    <property type="match status" value="1"/>
</dbReference>
<dbReference type="Pfam" id="PF00107">
    <property type="entry name" value="ADH_zinc_N"/>
    <property type="match status" value="1"/>
</dbReference>
<dbReference type="InterPro" id="IPR036291">
    <property type="entry name" value="NAD(P)-bd_dom_sf"/>
</dbReference>
<keyword evidence="5" id="KW-1185">Reference proteome</keyword>
<gene>
    <name evidence="4" type="ORF">LzC2_32540</name>
</gene>
<sequence length="347" mass="36314">MWRSDSKQPESKRMKAAVFDSFGEPADVLRCVDRPEPTPAGRDVRVRMLASPINPSDLMTVRGEYSVRPDPPAVPGYEGVGVVESGGGLMGLALKGKRVAVLNATGGNWAEVVTAPANRCVPVPKDLSVPQAAMFFVNPATAYLLTAKVLAVPRGAWLLQTAAGSSLGQMTIRLGAHRGFRTVNVVRRAEQAEELRGLGADAVVTFDAANESPEDLAAKVNEATGGEPIRYAIDPVAGATGGAAVRCLGEGGRLISFGTLSGEPLAVPARHLLFHGIRIEGFWLGKWMAAAGLPAKLGVMRAVGKLLSAGVIANDVGESFPLNRIAEAAAAAERPGRGGKVWLKIAE</sequence>
<dbReference type="PANTHER" id="PTHR48106">
    <property type="entry name" value="QUINONE OXIDOREDUCTASE PIG3-RELATED"/>
    <property type="match status" value="1"/>
</dbReference>
<dbReference type="CDD" id="cd05282">
    <property type="entry name" value="ETR_like"/>
    <property type="match status" value="1"/>
</dbReference>
<dbReference type="Proteomes" id="UP000609651">
    <property type="component" value="Unassembled WGS sequence"/>
</dbReference>